<dbReference type="GO" id="GO:0005737">
    <property type="term" value="C:cytoplasm"/>
    <property type="evidence" value="ECO:0007669"/>
    <property type="project" value="TreeGrafter"/>
</dbReference>
<evidence type="ECO:0000256" key="1">
    <source>
        <dbReference type="ARBA" id="ARBA00007665"/>
    </source>
</evidence>
<dbReference type="InterPro" id="IPR036956">
    <property type="entry name" value="Impact_N_sf"/>
</dbReference>
<dbReference type="PANTHER" id="PTHR16301">
    <property type="entry name" value="IMPACT-RELATED"/>
    <property type="match status" value="1"/>
</dbReference>
<evidence type="ECO:0000259" key="2">
    <source>
        <dbReference type="Pfam" id="PF01205"/>
    </source>
</evidence>
<sequence>MLKSYRTIKKNGIYESEIDKSRFICEIRRTETEEDAKAFINEVKEKYADATHNCSAYQIGQNDEIQRAHDDGEPTGTAGVPMLEIFRRRELKNITAVVTRYFGGKLLGAGGLIRAYGGVVNETINKLGVVERRLLQEIRLTSDYASSGRIENEIRQSVFVLEEIKYLENVTFICYVEIDEIESFHSFAMNLTSGQGIIESGQQAYIEIDQEN</sequence>
<dbReference type="InterPro" id="IPR001498">
    <property type="entry name" value="Impact_N"/>
</dbReference>
<dbReference type="InterPro" id="IPR015269">
    <property type="entry name" value="UPF0029_Impact_C"/>
</dbReference>
<dbReference type="InterPro" id="IPR020568">
    <property type="entry name" value="Ribosomal_Su5_D2-typ_SF"/>
</dbReference>
<dbReference type="EMBL" id="JAUNQW010000009">
    <property type="protein sequence ID" value="MDO5457348.1"/>
    <property type="molecule type" value="Genomic_DNA"/>
</dbReference>
<dbReference type="Pfam" id="PF09186">
    <property type="entry name" value="DUF1949"/>
    <property type="match status" value="1"/>
</dbReference>
<reference evidence="4" key="1">
    <citation type="submission" date="2023-07" db="EMBL/GenBank/DDBJ databases">
        <title>Between Cages and Wild: Unraveling the Impact of Captivity on Animal Microbiomes and Antimicrobial Resistance.</title>
        <authorList>
            <person name="Schmartz G.P."/>
            <person name="Rehner J."/>
            <person name="Schuff M.J."/>
            <person name="Becker S.L."/>
            <person name="Kravczyk M."/>
            <person name="Gurevich A."/>
            <person name="Francke R."/>
            <person name="Mueller R."/>
            <person name="Keller V."/>
            <person name="Keller A."/>
        </authorList>
    </citation>
    <scope>NUCLEOTIDE SEQUENCE</scope>
    <source>
        <strain evidence="4">S39M_St_73</strain>
    </source>
</reference>
<dbReference type="InterPro" id="IPR015796">
    <property type="entry name" value="Impact_YigZ-like"/>
</dbReference>
<dbReference type="InterPro" id="IPR035647">
    <property type="entry name" value="EFG_III/V"/>
</dbReference>
<comment type="similarity">
    <text evidence="1">Belongs to the IMPACT family.</text>
</comment>
<evidence type="ECO:0000259" key="3">
    <source>
        <dbReference type="Pfam" id="PF09186"/>
    </source>
</evidence>
<keyword evidence="5" id="KW-1185">Reference proteome</keyword>
<proteinExistence type="inferred from homology"/>
<evidence type="ECO:0000313" key="5">
    <source>
        <dbReference type="Proteomes" id="UP001171751"/>
    </source>
</evidence>
<protein>
    <submittedName>
        <fullName evidence="4">YigZ family protein</fullName>
    </submittedName>
</protein>
<organism evidence="4 5">
    <name type="scientific">Atopococcus tabaci</name>
    <dbReference type="NCBI Taxonomy" id="269774"/>
    <lineage>
        <taxon>Bacteria</taxon>
        <taxon>Bacillati</taxon>
        <taxon>Bacillota</taxon>
        <taxon>Bacilli</taxon>
        <taxon>Lactobacillales</taxon>
        <taxon>Carnobacteriaceae</taxon>
        <taxon>Atopococcus</taxon>
    </lineage>
</organism>
<dbReference type="AlphaFoldDB" id="A0AA43UCC7"/>
<comment type="caution">
    <text evidence="4">The sequence shown here is derived from an EMBL/GenBank/DDBJ whole genome shotgun (WGS) entry which is preliminary data.</text>
</comment>
<feature type="domain" description="UPF0029" evidence="3">
    <location>
        <begin position="141"/>
        <end position="195"/>
    </location>
</feature>
<dbReference type="Proteomes" id="UP001171751">
    <property type="component" value="Unassembled WGS sequence"/>
</dbReference>
<dbReference type="Gene3D" id="3.30.230.30">
    <property type="entry name" value="Impact, N-terminal domain"/>
    <property type="match status" value="1"/>
</dbReference>
<accession>A0AA43UCC7</accession>
<dbReference type="SUPFAM" id="SSF54211">
    <property type="entry name" value="Ribosomal protein S5 domain 2-like"/>
    <property type="match status" value="1"/>
</dbReference>
<dbReference type="NCBIfam" id="TIGR00257">
    <property type="entry name" value="IMPACT_YIGZ"/>
    <property type="match status" value="1"/>
</dbReference>
<evidence type="ECO:0000313" key="4">
    <source>
        <dbReference type="EMBL" id="MDO5457348.1"/>
    </source>
</evidence>
<dbReference type="Pfam" id="PF01205">
    <property type="entry name" value="Impact_N"/>
    <property type="match status" value="1"/>
</dbReference>
<dbReference type="GO" id="GO:0006446">
    <property type="term" value="P:regulation of translational initiation"/>
    <property type="evidence" value="ECO:0007669"/>
    <property type="project" value="TreeGrafter"/>
</dbReference>
<dbReference type="SUPFAM" id="SSF54980">
    <property type="entry name" value="EF-G C-terminal domain-like"/>
    <property type="match status" value="1"/>
</dbReference>
<feature type="domain" description="Impact N-terminal" evidence="2">
    <location>
        <begin position="20"/>
        <end position="124"/>
    </location>
</feature>
<dbReference type="PANTHER" id="PTHR16301:SF20">
    <property type="entry name" value="IMPACT FAMILY MEMBER YIGZ"/>
    <property type="match status" value="1"/>
</dbReference>
<gene>
    <name evidence="4" type="ORF">Q4F26_03300</name>
</gene>
<name>A0AA43UCC7_9LACT</name>
<dbReference type="InterPro" id="IPR023582">
    <property type="entry name" value="Impact"/>
</dbReference>